<dbReference type="AlphaFoldDB" id="A0A0Q9YM84"/>
<dbReference type="InterPro" id="IPR009045">
    <property type="entry name" value="Zn_M74/Hedgehog-like"/>
</dbReference>
<evidence type="ECO:0000259" key="1">
    <source>
        <dbReference type="Pfam" id="PF13539"/>
    </source>
</evidence>
<dbReference type="GO" id="GO:0008233">
    <property type="term" value="F:peptidase activity"/>
    <property type="evidence" value="ECO:0007669"/>
    <property type="project" value="InterPro"/>
</dbReference>
<sequence length="221" mass="25156">MRTTISIILFTCFIPLVQAYDDIGQLPADSITPLFSIEKLKQAMLASEPSSCQPHLKDLTVVKVKYIGFDEKEHLGCIIIHKELANDILDIFKTLYHNRFPIADIHPAGRKPNTTIAYNCRAVSNQPGILSQHSFGRAIDINPLINPYVNGEQVLPKEGKPYVDRHCHHKGLINKEGLVYKLFEAHGWDWGGHWLDVQDYQHFEKRANGEKRNPLGYGNHH</sequence>
<dbReference type="InterPro" id="IPR039561">
    <property type="entry name" value="Peptidase_M15C"/>
</dbReference>
<comment type="caution">
    <text evidence="2">The sequence shown here is derived from an EMBL/GenBank/DDBJ whole genome shotgun (WGS) entry which is preliminary data.</text>
</comment>
<keyword evidence="4" id="KW-1185">Reference proteome</keyword>
<protein>
    <submittedName>
        <fullName evidence="3">M15 family metallopeptidase</fullName>
    </submittedName>
</protein>
<feature type="domain" description="Peptidase M15C" evidence="1">
    <location>
        <begin position="126"/>
        <end position="205"/>
    </location>
</feature>
<gene>
    <name evidence="3" type="ORF">HT99x_003675</name>
    <name evidence="2" type="ORF">HT99x_00984</name>
</gene>
<reference evidence="3" key="2">
    <citation type="journal article" date="2016" name="Genome Announc.">
        <title>Draft Genome Sequences of Two Novel Amoeba-Resistant Intranuclear Bacteria, 'Candidatus Berkiella cookevillensis' and 'Candidatus Berkiella aquae'.</title>
        <authorList>
            <person name="Mehari Y.T."/>
            <person name="Arivett B.A."/>
            <person name="Farone A.L."/>
            <person name="Gunderson J.H."/>
            <person name="Farone M.B."/>
        </authorList>
    </citation>
    <scope>NUCLEOTIDE SEQUENCE</scope>
    <source>
        <strain evidence="3">HT99</strain>
    </source>
</reference>
<evidence type="ECO:0000313" key="4">
    <source>
        <dbReference type="Proteomes" id="UP000051497"/>
    </source>
</evidence>
<dbReference type="Gene3D" id="3.30.1380.10">
    <property type="match status" value="1"/>
</dbReference>
<dbReference type="EMBL" id="LKAJ02000001">
    <property type="protein sequence ID" value="MCS5710516.1"/>
    <property type="molecule type" value="Genomic_DNA"/>
</dbReference>
<evidence type="ECO:0000313" key="2">
    <source>
        <dbReference type="EMBL" id="KRG21792.1"/>
    </source>
</evidence>
<dbReference type="STRING" id="295108.HT99x_00984"/>
<dbReference type="EMBL" id="LKAJ01000003">
    <property type="protein sequence ID" value="KRG21792.1"/>
    <property type="molecule type" value="Genomic_DNA"/>
</dbReference>
<reference evidence="3" key="3">
    <citation type="submission" date="2021-06" db="EMBL/GenBank/DDBJ databases">
        <title>Genomic Description and Analysis of Intracellular Bacteria, Candidatus Berkiella cookevillensis and Candidatus Berkiella aquae.</title>
        <authorList>
            <person name="Kidane D.T."/>
            <person name="Mehari Y.T."/>
            <person name="Rice F.C."/>
            <person name="Arivett B.A."/>
            <person name="Farone A.L."/>
            <person name="Berk S.G."/>
            <person name="Farone M.B."/>
        </authorList>
    </citation>
    <scope>NUCLEOTIDE SEQUENCE</scope>
    <source>
        <strain evidence="3">HT99</strain>
    </source>
</reference>
<dbReference type="CDD" id="cd14845">
    <property type="entry name" value="L-Ala-D-Glu_peptidase_like"/>
    <property type="match status" value="1"/>
</dbReference>
<accession>A0A0Q9YM84</accession>
<name>A0A0Q9YM84_9GAMM</name>
<dbReference type="SUPFAM" id="SSF55166">
    <property type="entry name" value="Hedgehog/DD-peptidase"/>
    <property type="match status" value="1"/>
</dbReference>
<dbReference type="Proteomes" id="UP000051497">
    <property type="component" value="Unassembled WGS sequence"/>
</dbReference>
<evidence type="ECO:0000313" key="3">
    <source>
        <dbReference type="EMBL" id="MCS5710516.1"/>
    </source>
</evidence>
<reference evidence="2" key="1">
    <citation type="submission" date="2015-09" db="EMBL/GenBank/DDBJ databases">
        <title>Draft Genome Sequences of Two Novel Amoeba-resistant Intranuclear Bacteria, Candidatus Berkiella cookevillensis and Candidatus Berkiella aquae.</title>
        <authorList>
            <person name="Mehari Y.T."/>
            <person name="Arivett B.A."/>
            <person name="Farone A.L."/>
            <person name="Gunderson J.H."/>
            <person name="Farone M.B."/>
        </authorList>
    </citation>
    <scope>NUCLEOTIDE SEQUENCE [LARGE SCALE GENOMIC DNA]</scope>
    <source>
        <strain evidence="2">HT99</strain>
    </source>
</reference>
<dbReference type="RefSeq" id="WP_075065620.1">
    <property type="nucleotide sequence ID" value="NZ_LKAJ02000001.1"/>
</dbReference>
<proteinExistence type="predicted"/>
<organism evidence="2">
    <name type="scientific">Candidatus Berkiella aquae</name>
    <dbReference type="NCBI Taxonomy" id="295108"/>
    <lineage>
        <taxon>Bacteria</taxon>
        <taxon>Pseudomonadati</taxon>
        <taxon>Pseudomonadota</taxon>
        <taxon>Gammaproteobacteria</taxon>
        <taxon>Candidatus Berkiellales</taxon>
        <taxon>Candidatus Berkiellaceae</taxon>
        <taxon>Candidatus Berkiella</taxon>
    </lineage>
</organism>
<dbReference type="Pfam" id="PF13539">
    <property type="entry name" value="Peptidase_M15_4"/>
    <property type="match status" value="1"/>
</dbReference>
<dbReference type="OrthoDB" id="9799970at2"/>